<feature type="domain" description="Nucleotidyl transferase" evidence="10">
    <location>
        <begin position="23"/>
        <end position="154"/>
    </location>
</feature>
<comment type="subunit">
    <text evidence="9">Component of the translation initiation factor 2B (eIF2B) complex which is a heterodecamer of two sets of five different subunits: alpha, beta, gamma, delta and epsilon. Subunits alpha, beta and delta comprise a regulatory subcomplex and subunits epsilon and gamma comprise a catalytic subcomplex. Within the complex, the hexameric regulatory complex resides at the center, with the two heterodimeric catalytic subcomplexes bound on opposite sides.</text>
</comment>
<comment type="subcellular location">
    <subcellularLocation>
        <location evidence="1">Cytoplasm</location>
        <location evidence="1">Cytosol</location>
    </subcellularLocation>
</comment>
<name>A0A6P8YLR9_THRPL</name>
<dbReference type="AlphaFoldDB" id="A0A6P8YLR9"/>
<evidence type="ECO:0000259" key="10">
    <source>
        <dbReference type="Pfam" id="PF00483"/>
    </source>
</evidence>
<dbReference type="InterPro" id="IPR005835">
    <property type="entry name" value="NTP_transferase_dom"/>
</dbReference>
<dbReference type="GO" id="GO:0005851">
    <property type="term" value="C:eukaryotic translation initiation factor 2B complex"/>
    <property type="evidence" value="ECO:0007669"/>
    <property type="project" value="TreeGrafter"/>
</dbReference>
<evidence type="ECO:0000259" key="11">
    <source>
        <dbReference type="Pfam" id="PF25084"/>
    </source>
</evidence>
<dbReference type="GO" id="GO:0003743">
    <property type="term" value="F:translation initiation factor activity"/>
    <property type="evidence" value="ECO:0007669"/>
    <property type="project" value="UniProtKB-KW"/>
</dbReference>
<evidence type="ECO:0000256" key="2">
    <source>
        <dbReference type="ARBA" id="ARBA00007878"/>
    </source>
</evidence>
<dbReference type="Gene3D" id="3.90.550.10">
    <property type="entry name" value="Spore Coat Polysaccharide Biosynthesis Protein SpsA, Chain A"/>
    <property type="match status" value="1"/>
</dbReference>
<evidence type="ECO:0000313" key="13">
    <source>
        <dbReference type="RefSeq" id="XP_034240853.1"/>
    </source>
</evidence>
<evidence type="ECO:0000256" key="1">
    <source>
        <dbReference type="ARBA" id="ARBA00004514"/>
    </source>
</evidence>
<evidence type="ECO:0000256" key="3">
    <source>
        <dbReference type="ARBA" id="ARBA00022490"/>
    </source>
</evidence>
<comment type="function">
    <text evidence="8">Acts as a component of the translation initiation factor 2B (eIF2B) complex, which catalyzes the exchange of GDP for GTP on the eukaryotic initiation factor 2 (eIF2) complex gamma subunit. Its guanine nucleotide exchange factor activity is repressed when bound to eIF2 complex phosphorylated on the alpha subunit, thereby limiting the amount of methionyl-initiator methionine tRNA available to the ribosome and consequently global translation is repressed.</text>
</comment>
<dbReference type="GO" id="GO:0005829">
    <property type="term" value="C:cytosol"/>
    <property type="evidence" value="ECO:0007669"/>
    <property type="project" value="UniProtKB-SubCell"/>
</dbReference>
<dbReference type="InterPro" id="IPR051960">
    <property type="entry name" value="eIF2B_gamma"/>
</dbReference>
<organism evidence="13">
    <name type="scientific">Thrips palmi</name>
    <name type="common">Melon thrips</name>
    <dbReference type="NCBI Taxonomy" id="161013"/>
    <lineage>
        <taxon>Eukaryota</taxon>
        <taxon>Metazoa</taxon>
        <taxon>Ecdysozoa</taxon>
        <taxon>Arthropoda</taxon>
        <taxon>Hexapoda</taxon>
        <taxon>Insecta</taxon>
        <taxon>Pterygota</taxon>
        <taxon>Neoptera</taxon>
        <taxon>Paraneoptera</taxon>
        <taxon>Thysanoptera</taxon>
        <taxon>Terebrantia</taxon>
        <taxon>Thripoidea</taxon>
        <taxon>Thripidae</taxon>
        <taxon>Thrips</taxon>
    </lineage>
</organism>
<dbReference type="PANTHER" id="PTHR45989:SF1">
    <property type="entry name" value="TRANSLATION INITIATION FACTOR EIF-2B SUBUNIT GAMMA"/>
    <property type="match status" value="1"/>
</dbReference>
<dbReference type="PANTHER" id="PTHR45989">
    <property type="entry name" value="TRANSLATION INITIATION FACTOR EIF-2B SUBUNIT GAMMA"/>
    <property type="match status" value="1"/>
</dbReference>
<feature type="domain" description="EIF2B subunit epsilon/gamma LbH" evidence="11">
    <location>
        <begin position="369"/>
        <end position="455"/>
    </location>
</feature>
<dbReference type="Gene3D" id="2.160.10.10">
    <property type="entry name" value="Hexapeptide repeat proteins"/>
    <property type="match status" value="1"/>
</dbReference>
<accession>A0A6P8YLR9</accession>
<sequence length="473" mass="52250">MSYVMVQMFMSDDDIMVAGEFQAVVLAAGHGSRMTEVTAGRPKCLLPIANMPMIWYPLRMLEREGFQDAIVIVADNTKSEIQAALEKCNLSIRLDYAALPPGKEDWGTADSLQFINEKIKSDVVVVSSDFITDASLYPALELFRKNEAAVTMFFLKPAEVSAGDSLPTPGPKTKHKPERDLVGINADTSRLVLLASVSDFDETLPLSRGLLRKHPHLQLYSRLLDSHVYILRKWVCEFLVQERSLGTLKGELLPYIVRKQSSKPTQKVEDASTIRGNTKNDIFQFAKESTLVSKVLPISLSNDHWGDMKGTFQDDKIRCYAHIVEGTSFGMRVNTLQAYASINREILQIWEKVTGGNVLVRLHPGAEVKSTQVDDSTLVGEGTLLNEKTSFKSSTIGASCTVMSRTRISNCVIMNNVKVNEGCVLTNCILCDGVEVGANTELKDCLVGAKHTVGAGDKHNQEFLADEDVLMEI</sequence>
<dbReference type="InParanoid" id="A0A6P8YLR9"/>
<evidence type="ECO:0000256" key="7">
    <source>
        <dbReference type="ARBA" id="ARBA00044229"/>
    </source>
</evidence>
<evidence type="ECO:0000256" key="8">
    <source>
        <dbReference type="ARBA" id="ARBA00045373"/>
    </source>
</evidence>
<evidence type="ECO:0000313" key="12">
    <source>
        <dbReference type="Proteomes" id="UP000515158"/>
    </source>
</evidence>
<dbReference type="CDD" id="cd04198">
    <property type="entry name" value="eIF-2B_gamma_N"/>
    <property type="match status" value="1"/>
</dbReference>
<protein>
    <recommendedName>
        <fullName evidence="6">Translation initiation factor eIF2B subunit gamma</fullName>
    </recommendedName>
    <alternativeName>
        <fullName evidence="7">eIF2B GDP-GTP exchange factor subunit gamma</fullName>
    </alternativeName>
</protein>
<dbReference type="GO" id="GO:0002183">
    <property type="term" value="P:cytoplasmic translational initiation"/>
    <property type="evidence" value="ECO:0007669"/>
    <property type="project" value="TreeGrafter"/>
</dbReference>
<keyword evidence="5" id="KW-0648">Protein biosynthesis</keyword>
<gene>
    <name evidence="13" type="primary">LOC117645062</name>
</gene>
<keyword evidence="12" id="KW-1185">Reference proteome</keyword>
<keyword evidence="3" id="KW-0963">Cytoplasm</keyword>
<evidence type="ECO:0000256" key="6">
    <source>
        <dbReference type="ARBA" id="ARBA00044196"/>
    </source>
</evidence>
<dbReference type="KEGG" id="tpal:117645062"/>
<dbReference type="SUPFAM" id="SSF53448">
    <property type="entry name" value="Nucleotide-diphospho-sugar transferases"/>
    <property type="match status" value="1"/>
</dbReference>
<dbReference type="InterPro" id="IPR029044">
    <property type="entry name" value="Nucleotide-diphossugar_trans"/>
</dbReference>
<dbReference type="FunCoup" id="A0A6P8YLR9">
    <property type="interactions" value="1971"/>
</dbReference>
<keyword evidence="4 13" id="KW-0396">Initiation factor</keyword>
<dbReference type="RefSeq" id="XP_034240853.1">
    <property type="nucleotide sequence ID" value="XM_034384962.1"/>
</dbReference>
<proteinExistence type="inferred from homology"/>
<dbReference type="CTD" id="36722"/>
<dbReference type="GO" id="GO:0005085">
    <property type="term" value="F:guanyl-nucleotide exchange factor activity"/>
    <property type="evidence" value="ECO:0007669"/>
    <property type="project" value="TreeGrafter"/>
</dbReference>
<dbReference type="Proteomes" id="UP000515158">
    <property type="component" value="Unplaced"/>
</dbReference>
<evidence type="ECO:0000256" key="9">
    <source>
        <dbReference type="ARBA" id="ARBA00046432"/>
    </source>
</evidence>
<reference evidence="13" key="1">
    <citation type="submission" date="2025-08" db="UniProtKB">
        <authorList>
            <consortium name="RefSeq"/>
        </authorList>
    </citation>
    <scope>IDENTIFICATION</scope>
    <source>
        <tissue evidence="13">Total insect</tissue>
    </source>
</reference>
<dbReference type="CDD" id="cd04652">
    <property type="entry name" value="LbH_eIF2B_gamma_C"/>
    <property type="match status" value="1"/>
</dbReference>
<comment type="similarity">
    <text evidence="2">Belongs to the eIF-2B gamma/epsilon subunits family.</text>
</comment>
<evidence type="ECO:0000256" key="5">
    <source>
        <dbReference type="ARBA" id="ARBA00022917"/>
    </source>
</evidence>
<dbReference type="OrthoDB" id="10250549at2759"/>
<evidence type="ECO:0000256" key="4">
    <source>
        <dbReference type="ARBA" id="ARBA00022540"/>
    </source>
</evidence>
<dbReference type="Pfam" id="PF25084">
    <property type="entry name" value="LbH_EIF2B"/>
    <property type="match status" value="1"/>
</dbReference>
<dbReference type="Pfam" id="PF00483">
    <property type="entry name" value="NTP_transferase"/>
    <property type="match status" value="1"/>
</dbReference>
<dbReference type="GeneID" id="117645062"/>
<dbReference type="InterPro" id="IPR056764">
    <property type="entry name" value="LbH_EIF2B3/5"/>
</dbReference>